<evidence type="ECO:0000313" key="3">
    <source>
        <dbReference type="Proteomes" id="UP001373714"/>
    </source>
</evidence>
<evidence type="ECO:0000256" key="1">
    <source>
        <dbReference type="SAM" id="MobiDB-lite"/>
    </source>
</evidence>
<feature type="compositionally biased region" description="Low complexity" evidence="1">
    <location>
        <begin position="561"/>
        <end position="572"/>
    </location>
</feature>
<name>A0AAV9U036_9PEZI</name>
<comment type="caution">
    <text evidence="2">The sequence shown here is derived from an EMBL/GenBank/DDBJ whole genome shotgun (WGS) entry which is preliminary data.</text>
</comment>
<protein>
    <submittedName>
        <fullName evidence="2">Uncharacterized protein</fullName>
    </submittedName>
</protein>
<sequence>MTIPCMRILARAGTSCPALYPPSRVSLRSNGVRTGVYSYAGLRATARSVVTMVHRIVNPDQEEDDFIPDLRNCIVSAIQKEGTTTRRYVFFQATPSYAHLVSDPIFLRESIERAVKTAGYKLHRVEAAGVVIDSIPAGKDYPRAEGWSILVSDRRMKFYGDTTAAYKRFEFMPGPPSGVPDDPPPLPFNPGASRNPEDDMGSLQMVFHTVEGEDIEADSEQQQQKGENGAGAEGGKETEEQRKKRRRGQQGKQVGEKAKLWPRSFLHIKTKLANTLFQNGMPATAMIHMYGVDGTDDGSHARLHPELLRRVKDLTVYINGAQLWDARVNYRLRPLTEPRKVLAGAGNIIKSLKIPGVKGPSPASKELEAVVEKFATIRPLYDPVTLVKRPPEIFARISTTDKKILGQRVPKEDRFAKVLAGGGGWGANAGILALDSEVIEGFPPPPALKGYVKEVGDQGRTALKGKWVTFFVNDTAKRSARGTNKETFGLWRFATLGKDYTVDPGWARPAETSNIRPITDTQQEPTDSEVAVGSTDSTEAALPPVPGSEPTETAAGSIDSTTTTPPQTPDTTSIKAEGLKIVHKMPPQALHTGTDSAIWVNGHKMDIPMFAILLDLRKEVAEFATSSSPVRFVKYHFNRANFDRAKRARSAGRFANRRYNIVGLTLKPQIYDFETEKYDRELRLAQKLGTTEEGSVGVGGAQREGWNMESGVGWRSRSLEEGGKYEEELLKSQDPQYEAVPAGYIGEHLPKLSLEEIREELKRTPGHSVDCATMAAELEAGQRDEGLPEEPTAEPEIVSKEVK</sequence>
<dbReference type="EMBL" id="JAVHNS010000017">
    <property type="protein sequence ID" value="KAK6332662.1"/>
    <property type="molecule type" value="Genomic_DNA"/>
</dbReference>
<evidence type="ECO:0000313" key="2">
    <source>
        <dbReference type="EMBL" id="KAK6332662.1"/>
    </source>
</evidence>
<keyword evidence="3" id="KW-1185">Reference proteome</keyword>
<feature type="region of interest" description="Disordered" evidence="1">
    <location>
        <begin position="777"/>
        <end position="803"/>
    </location>
</feature>
<dbReference type="AlphaFoldDB" id="A0AAV9U036"/>
<gene>
    <name evidence="2" type="ORF">TWF730_004322</name>
</gene>
<feature type="region of interest" description="Disordered" evidence="1">
    <location>
        <begin position="507"/>
        <end position="572"/>
    </location>
</feature>
<feature type="compositionally biased region" description="Polar residues" evidence="1">
    <location>
        <begin position="511"/>
        <end position="525"/>
    </location>
</feature>
<reference evidence="2 3" key="1">
    <citation type="submission" date="2019-10" db="EMBL/GenBank/DDBJ databases">
        <authorList>
            <person name="Palmer J.M."/>
        </authorList>
    </citation>
    <scope>NUCLEOTIDE SEQUENCE [LARGE SCALE GENOMIC DNA]</scope>
    <source>
        <strain evidence="2 3">TWF730</strain>
    </source>
</reference>
<feature type="region of interest" description="Disordered" evidence="1">
    <location>
        <begin position="172"/>
        <end position="200"/>
    </location>
</feature>
<feature type="region of interest" description="Disordered" evidence="1">
    <location>
        <begin position="215"/>
        <end position="258"/>
    </location>
</feature>
<feature type="compositionally biased region" description="Pro residues" evidence="1">
    <location>
        <begin position="173"/>
        <end position="188"/>
    </location>
</feature>
<organism evidence="2 3">
    <name type="scientific">Orbilia blumenaviensis</name>
    <dbReference type="NCBI Taxonomy" id="1796055"/>
    <lineage>
        <taxon>Eukaryota</taxon>
        <taxon>Fungi</taxon>
        <taxon>Dikarya</taxon>
        <taxon>Ascomycota</taxon>
        <taxon>Pezizomycotina</taxon>
        <taxon>Orbiliomycetes</taxon>
        <taxon>Orbiliales</taxon>
        <taxon>Orbiliaceae</taxon>
        <taxon>Orbilia</taxon>
    </lineage>
</organism>
<accession>A0AAV9U036</accession>
<proteinExistence type="predicted"/>
<dbReference type="Proteomes" id="UP001373714">
    <property type="component" value="Unassembled WGS sequence"/>
</dbReference>